<comment type="caution">
    <text evidence="3">The sequence shown here is derived from an EMBL/GenBank/DDBJ whole genome shotgun (WGS) entry which is preliminary data.</text>
</comment>
<evidence type="ECO:0000256" key="1">
    <source>
        <dbReference type="SAM" id="MobiDB-lite"/>
    </source>
</evidence>
<feature type="region of interest" description="Disordered" evidence="1">
    <location>
        <begin position="17"/>
        <end position="44"/>
    </location>
</feature>
<dbReference type="EMBL" id="JAUPFM010000015">
    <property type="protein sequence ID" value="KAK2828025.1"/>
    <property type="molecule type" value="Genomic_DNA"/>
</dbReference>
<feature type="transmembrane region" description="Helical" evidence="2">
    <location>
        <begin position="63"/>
        <end position="82"/>
    </location>
</feature>
<sequence length="98" mass="11311">MKNLKNKINSLQLSLSGRTGGAVNFCDPKDTEEEEKQSRKTAKKRRRRYRLAWQVTSRKISELFFVTLTSTAGFSGFLAIFLTCQHASRTYRFQSDNL</sequence>
<keyword evidence="2" id="KW-0812">Transmembrane</keyword>
<accession>A0AA88S4B3</accession>
<evidence type="ECO:0000256" key="2">
    <source>
        <dbReference type="SAM" id="Phobius"/>
    </source>
</evidence>
<gene>
    <name evidence="3" type="ORF">Q5P01_019059</name>
</gene>
<proteinExistence type="predicted"/>
<protein>
    <submittedName>
        <fullName evidence="3">Uncharacterized protein</fullName>
    </submittedName>
</protein>
<keyword evidence="2" id="KW-1133">Transmembrane helix</keyword>
<keyword evidence="4" id="KW-1185">Reference proteome</keyword>
<dbReference type="AlphaFoldDB" id="A0AA88S4B3"/>
<keyword evidence="2" id="KW-0472">Membrane</keyword>
<dbReference type="Proteomes" id="UP001187415">
    <property type="component" value="Unassembled WGS sequence"/>
</dbReference>
<evidence type="ECO:0000313" key="3">
    <source>
        <dbReference type="EMBL" id="KAK2828025.1"/>
    </source>
</evidence>
<organism evidence="3 4">
    <name type="scientific">Channa striata</name>
    <name type="common">Snakehead murrel</name>
    <name type="synonym">Ophicephalus striatus</name>
    <dbReference type="NCBI Taxonomy" id="64152"/>
    <lineage>
        <taxon>Eukaryota</taxon>
        <taxon>Metazoa</taxon>
        <taxon>Chordata</taxon>
        <taxon>Craniata</taxon>
        <taxon>Vertebrata</taxon>
        <taxon>Euteleostomi</taxon>
        <taxon>Actinopterygii</taxon>
        <taxon>Neopterygii</taxon>
        <taxon>Teleostei</taxon>
        <taxon>Neoteleostei</taxon>
        <taxon>Acanthomorphata</taxon>
        <taxon>Anabantaria</taxon>
        <taxon>Anabantiformes</taxon>
        <taxon>Channoidei</taxon>
        <taxon>Channidae</taxon>
        <taxon>Channa</taxon>
    </lineage>
</organism>
<evidence type="ECO:0000313" key="4">
    <source>
        <dbReference type="Proteomes" id="UP001187415"/>
    </source>
</evidence>
<name>A0AA88S4B3_CHASR</name>
<reference evidence="3" key="1">
    <citation type="submission" date="2023-07" db="EMBL/GenBank/DDBJ databases">
        <title>Chromosome-level Genome Assembly of Striped Snakehead (Channa striata).</title>
        <authorList>
            <person name="Liu H."/>
        </authorList>
    </citation>
    <scope>NUCLEOTIDE SEQUENCE</scope>
    <source>
        <strain evidence="3">Gz</strain>
        <tissue evidence="3">Muscle</tissue>
    </source>
</reference>